<name>A0AAQ3U660_PASNO</name>
<dbReference type="EMBL" id="CP144751">
    <property type="protein sequence ID" value="WVZ85624.1"/>
    <property type="molecule type" value="Genomic_DNA"/>
</dbReference>
<dbReference type="PANTHER" id="PTHR45023">
    <property type="match status" value="1"/>
</dbReference>
<evidence type="ECO:0000313" key="3">
    <source>
        <dbReference type="Proteomes" id="UP001341281"/>
    </source>
</evidence>
<proteinExistence type="predicted"/>
<dbReference type="AlphaFoldDB" id="A0AAQ3U660"/>
<gene>
    <name evidence="2" type="ORF">U9M48_032526</name>
</gene>
<feature type="compositionally biased region" description="Polar residues" evidence="1">
    <location>
        <begin position="46"/>
        <end position="67"/>
    </location>
</feature>
<protein>
    <recommendedName>
        <fullName evidence="4">No apical meristem-associated C-terminal domain-containing protein</fullName>
    </recommendedName>
</protein>
<feature type="region of interest" description="Disordered" evidence="1">
    <location>
        <begin position="39"/>
        <end position="76"/>
    </location>
</feature>
<evidence type="ECO:0000256" key="1">
    <source>
        <dbReference type="SAM" id="MobiDB-lite"/>
    </source>
</evidence>
<evidence type="ECO:0000313" key="2">
    <source>
        <dbReference type="EMBL" id="WVZ85624.1"/>
    </source>
</evidence>
<sequence>MFHSGFMVPPLHMSPSAQSAHDAYATSCMPLPSAMPPTSPHYPNFSAPQSRVWTTKNPSDPNPSSSTKKGKGKKGVACRGASFTHDEELLLCAAYLNVSRDPIVGTNQTSEMYWQRITNYYNQNRKHWPERTSDSLNTKFRTIASETSFLLAARVLLIVNIKAATVKRTDQSCM</sequence>
<dbReference type="Proteomes" id="UP001341281">
    <property type="component" value="Chromosome 07"/>
</dbReference>
<reference evidence="2 3" key="1">
    <citation type="submission" date="2024-02" db="EMBL/GenBank/DDBJ databases">
        <title>High-quality chromosome-scale genome assembly of Pensacola bahiagrass (Paspalum notatum Flugge var. saurae).</title>
        <authorList>
            <person name="Vega J.M."/>
            <person name="Podio M."/>
            <person name="Orjuela J."/>
            <person name="Siena L.A."/>
            <person name="Pessino S.C."/>
            <person name="Combes M.C."/>
            <person name="Mariac C."/>
            <person name="Albertini E."/>
            <person name="Pupilli F."/>
            <person name="Ortiz J.P.A."/>
            <person name="Leblanc O."/>
        </authorList>
    </citation>
    <scope>NUCLEOTIDE SEQUENCE [LARGE SCALE GENOMIC DNA]</scope>
    <source>
        <strain evidence="2">R1</strain>
        <tissue evidence="2">Leaf</tissue>
    </source>
</reference>
<keyword evidence="3" id="KW-1185">Reference proteome</keyword>
<evidence type="ECO:0008006" key="4">
    <source>
        <dbReference type="Google" id="ProtNLM"/>
    </source>
</evidence>
<dbReference type="PANTHER" id="PTHR45023:SF4">
    <property type="entry name" value="GLYCINE-RICH PROTEIN-RELATED"/>
    <property type="match status" value="1"/>
</dbReference>
<organism evidence="2 3">
    <name type="scientific">Paspalum notatum var. saurae</name>
    <dbReference type="NCBI Taxonomy" id="547442"/>
    <lineage>
        <taxon>Eukaryota</taxon>
        <taxon>Viridiplantae</taxon>
        <taxon>Streptophyta</taxon>
        <taxon>Embryophyta</taxon>
        <taxon>Tracheophyta</taxon>
        <taxon>Spermatophyta</taxon>
        <taxon>Magnoliopsida</taxon>
        <taxon>Liliopsida</taxon>
        <taxon>Poales</taxon>
        <taxon>Poaceae</taxon>
        <taxon>PACMAD clade</taxon>
        <taxon>Panicoideae</taxon>
        <taxon>Andropogonodae</taxon>
        <taxon>Paspaleae</taxon>
        <taxon>Paspalinae</taxon>
        <taxon>Paspalum</taxon>
    </lineage>
</organism>
<accession>A0AAQ3U660</accession>